<feature type="signal peptide" evidence="1">
    <location>
        <begin position="1"/>
        <end position="19"/>
    </location>
</feature>
<dbReference type="EMBL" id="QKYV01000005">
    <property type="protein sequence ID" value="PZW39623.1"/>
    <property type="molecule type" value="Genomic_DNA"/>
</dbReference>
<evidence type="ECO:0000313" key="2">
    <source>
        <dbReference type="EMBL" id="PZW39623.1"/>
    </source>
</evidence>
<evidence type="ECO:0000313" key="3">
    <source>
        <dbReference type="Proteomes" id="UP000249542"/>
    </source>
</evidence>
<gene>
    <name evidence="2" type="ORF">LX95_01985</name>
</gene>
<dbReference type="RefSeq" id="WP_111541274.1">
    <property type="nucleotide sequence ID" value="NZ_QKYV01000005.1"/>
</dbReference>
<dbReference type="InterPro" id="IPR021428">
    <property type="entry name" value="DUF3078"/>
</dbReference>
<feature type="chain" id="PRO_5016122128" evidence="1">
    <location>
        <begin position="20"/>
        <end position="343"/>
    </location>
</feature>
<organism evidence="2 3">
    <name type="scientific">Mesonia algae</name>
    <dbReference type="NCBI Taxonomy" id="213248"/>
    <lineage>
        <taxon>Bacteria</taxon>
        <taxon>Pseudomonadati</taxon>
        <taxon>Bacteroidota</taxon>
        <taxon>Flavobacteriia</taxon>
        <taxon>Flavobacteriales</taxon>
        <taxon>Flavobacteriaceae</taxon>
        <taxon>Mesonia</taxon>
    </lineage>
</organism>
<evidence type="ECO:0000256" key="1">
    <source>
        <dbReference type="SAM" id="SignalP"/>
    </source>
</evidence>
<dbReference type="Proteomes" id="UP000249542">
    <property type="component" value="Unassembled WGS sequence"/>
</dbReference>
<comment type="caution">
    <text evidence="2">The sequence shown here is derived from an EMBL/GenBank/DDBJ whole genome shotgun (WGS) entry which is preliminary data.</text>
</comment>
<reference evidence="2 3" key="1">
    <citation type="submission" date="2018-06" db="EMBL/GenBank/DDBJ databases">
        <title>Genomic Encyclopedia of Archaeal and Bacterial Type Strains, Phase II (KMG-II): from individual species to whole genera.</title>
        <authorList>
            <person name="Goeker M."/>
        </authorList>
    </citation>
    <scope>NUCLEOTIDE SEQUENCE [LARGE SCALE GENOMIC DNA]</scope>
    <source>
        <strain evidence="2 3">DSM 15361</strain>
    </source>
</reference>
<keyword evidence="1" id="KW-0732">Signal</keyword>
<sequence length="343" mass="39051">MSKYIVLISFLFFSLNTFAQQDSIVRDSIYAIKLKPKGVISYSGLPRNPKKIWKKHPKKTFWKKLNRIGLDLSEVAFVNWNAGGSNSISGLMNVEIKRIYERGNLRWNNELLGRYGINKQKEQIVQKTDDNLEINSTIGYRKDTISNWFYSAKLNFQTQFSNGYNYPDVSNKISTLMSPAYFLLGIGSEYGANLESLNIYASPLTVKSTIVTDQDLANSGAFGVTPAVLDEEGNVIKEGEHTRTEVGILLTNEYHTKLFENIGFTNKLTLYTDYLNHFGNIDVNWELNFNFKVNNYVLAKIGSHLKYDDDIKVQEENVDGELVDVGPRIQWKQQLGIGVIVEL</sequence>
<proteinExistence type="predicted"/>
<keyword evidence="3" id="KW-1185">Reference proteome</keyword>
<dbReference type="AlphaFoldDB" id="A0A2W7ILZ8"/>
<dbReference type="Pfam" id="PF11276">
    <property type="entry name" value="DUF3078"/>
    <property type="match status" value="1"/>
</dbReference>
<name>A0A2W7ILZ8_9FLAO</name>
<accession>A0A2W7ILZ8</accession>
<protein>
    <submittedName>
        <fullName evidence="2">Uncharacterized protein DUF481</fullName>
    </submittedName>
</protein>